<dbReference type="Gene3D" id="2.40.70.10">
    <property type="entry name" value="Acid Proteases"/>
    <property type="match status" value="1"/>
</dbReference>
<name>A0A1H2BU72_9BRAD</name>
<proteinExistence type="predicted"/>
<dbReference type="AlphaFoldDB" id="A0A1H2BU72"/>
<gene>
    <name evidence="1" type="ORF">SAMN05444158_7504</name>
</gene>
<accession>A0A1H2BU72</accession>
<evidence type="ECO:0008006" key="3">
    <source>
        <dbReference type="Google" id="ProtNLM"/>
    </source>
</evidence>
<evidence type="ECO:0000313" key="1">
    <source>
        <dbReference type="EMBL" id="SDT61316.1"/>
    </source>
</evidence>
<dbReference type="InterPro" id="IPR021109">
    <property type="entry name" value="Peptidase_aspartic_dom_sf"/>
</dbReference>
<sequence length="141" mass="15159">MPAGRASAQGSEFSGELTASHSLPVIKIVILNASGVQRQAIALIDTGSASCLVEQSIPKELGLVQAGSEEALTHDGKRTDPLYSCQFRFPDGHSFDLQAAARPMQTAALSFDAIIGMSLLRYYDVRIKALERLVTLRWLGA</sequence>
<organism evidence="1 2">
    <name type="scientific">Bradyrhizobium canariense</name>
    <dbReference type="NCBI Taxonomy" id="255045"/>
    <lineage>
        <taxon>Bacteria</taxon>
        <taxon>Pseudomonadati</taxon>
        <taxon>Pseudomonadota</taxon>
        <taxon>Alphaproteobacteria</taxon>
        <taxon>Hyphomicrobiales</taxon>
        <taxon>Nitrobacteraceae</taxon>
        <taxon>Bradyrhizobium</taxon>
    </lineage>
</organism>
<dbReference type="EMBL" id="LT629750">
    <property type="protein sequence ID" value="SDT61316.1"/>
    <property type="molecule type" value="Genomic_DNA"/>
</dbReference>
<dbReference type="Proteomes" id="UP000243904">
    <property type="component" value="Chromosome I"/>
</dbReference>
<keyword evidence="2" id="KW-1185">Reference proteome</keyword>
<evidence type="ECO:0000313" key="2">
    <source>
        <dbReference type="Proteomes" id="UP000243904"/>
    </source>
</evidence>
<reference evidence="2" key="1">
    <citation type="submission" date="2016-10" db="EMBL/GenBank/DDBJ databases">
        <authorList>
            <person name="Varghese N."/>
            <person name="Submissions S."/>
        </authorList>
    </citation>
    <scope>NUCLEOTIDE SEQUENCE [LARGE SCALE GENOMIC DNA]</scope>
    <source>
        <strain evidence="2">GAS369</strain>
    </source>
</reference>
<protein>
    <recommendedName>
        <fullName evidence="3">Aspartyl protease</fullName>
    </recommendedName>
</protein>